<feature type="domain" description="Transcription activator GCR1-like" evidence="1">
    <location>
        <begin position="799"/>
        <end position="882"/>
    </location>
</feature>
<dbReference type="AlphaFoldDB" id="A0A067TDI4"/>
<dbReference type="Pfam" id="PF12550">
    <property type="entry name" value="GCR1_C"/>
    <property type="match status" value="1"/>
</dbReference>
<dbReference type="OrthoDB" id="2675946at2759"/>
<organism evidence="3 4">
    <name type="scientific">Galerina marginata (strain CBS 339.88)</name>
    <dbReference type="NCBI Taxonomy" id="685588"/>
    <lineage>
        <taxon>Eukaryota</taxon>
        <taxon>Fungi</taxon>
        <taxon>Dikarya</taxon>
        <taxon>Basidiomycota</taxon>
        <taxon>Agaricomycotina</taxon>
        <taxon>Agaricomycetes</taxon>
        <taxon>Agaricomycetidae</taxon>
        <taxon>Agaricales</taxon>
        <taxon>Agaricineae</taxon>
        <taxon>Strophariaceae</taxon>
        <taxon>Galerina</taxon>
    </lineage>
</organism>
<evidence type="ECO:0000313" key="3">
    <source>
        <dbReference type="EMBL" id="KDR81231.1"/>
    </source>
</evidence>
<evidence type="ECO:0000259" key="1">
    <source>
        <dbReference type="Pfam" id="PF12550"/>
    </source>
</evidence>
<protein>
    <submittedName>
        <fullName evidence="3">Uncharacterized protein</fullName>
    </submittedName>
</protein>
<keyword evidence="4" id="KW-1185">Reference proteome</keyword>
<dbReference type="InterPro" id="IPR031872">
    <property type="entry name" value="NDC10_II"/>
</dbReference>
<dbReference type="EMBL" id="KL142371">
    <property type="protein sequence ID" value="KDR81231.1"/>
    <property type="molecule type" value="Genomic_DNA"/>
</dbReference>
<reference evidence="4" key="1">
    <citation type="journal article" date="2014" name="Proc. Natl. Acad. Sci. U.S.A.">
        <title>Extensive sampling of basidiomycete genomes demonstrates inadequacy of the white-rot/brown-rot paradigm for wood decay fungi.</title>
        <authorList>
            <person name="Riley R."/>
            <person name="Salamov A.A."/>
            <person name="Brown D.W."/>
            <person name="Nagy L.G."/>
            <person name="Floudas D."/>
            <person name="Held B.W."/>
            <person name="Levasseur A."/>
            <person name="Lombard V."/>
            <person name="Morin E."/>
            <person name="Otillar R."/>
            <person name="Lindquist E.A."/>
            <person name="Sun H."/>
            <person name="LaButti K.M."/>
            <person name="Schmutz J."/>
            <person name="Jabbour D."/>
            <person name="Luo H."/>
            <person name="Baker S.E."/>
            <person name="Pisabarro A.G."/>
            <person name="Walton J.D."/>
            <person name="Blanchette R.A."/>
            <person name="Henrissat B."/>
            <person name="Martin F."/>
            <person name="Cullen D."/>
            <person name="Hibbett D.S."/>
            <person name="Grigoriev I.V."/>
        </authorList>
    </citation>
    <scope>NUCLEOTIDE SEQUENCE [LARGE SCALE GENOMIC DNA]</scope>
    <source>
        <strain evidence="4">CBS 339.88</strain>
    </source>
</reference>
<name>A0A067TDI4_GALM3</name>
<dbReference type="InterPro" id="IPR022210">
    <property type="entry name" value="TF_GCR1-like"/>
</dbReference>
<dbReference type="InterPro" id="IPR038279">
    <property type="entry name" value="Ndc10_dom2_sf"/>
</dbReference>
<evidence type="ECO:0000259" key="2">
    <source>
        <dbReference type="Pfam" id="PF16787"/>
    </source>
</evidence>
<feature type="domain" description="Ndc10" evidence="2">
    <location>
        <begin position="319"/>
        <end position="595"/>
    </location>
</feature>
<gene>
    <name evidence="3" type="ORF">GALMADRAFT_61005</name>
</gene>
<dbReference type="GO" id="GO:0003677">
    <property type="term" value="F:DNA binding"/>
    <property type="evidence" value="ECO:0007669"/>
    <property type="project" value="InterPro"/>
</dbReference>
<evidence type="ECO:0000313" key="4">
    <source>
        <dbReference type="Proteomes" id="UP000027222"/>
    </source>
</evidence>
<feature type="non-terminal residue" evidence="3">
    <location>
        <position position="1"/>
    </location>
</feature>
<accession>A0A067TDI4</accession>
<dbReference type="HOGENOM" id="CLU_005328_0_0_1"/>
<sequence>LSVKRKVPLQEECTKLGLKVSKNSNLDKLRNALLDHWYRPNPLVEPLLPPFSISGPQLLSLESRGPEDRNGTDEAELIQEFDVEGADASDLLGFDDDVDEDYHNPEELEDESHIGLFGQSIDSGDLDSELHVSDSPQAFQAYQASIRLAAAKRAEGNRRIGGIKTQKAMFVEKYQENGSVKDAIVDEHSLLLFIQFSAERPKRNRRGIDIPGTFLGASQLKKLFFGALRIRKEQDAADPTLASCRRATSVIVWDAIKNRMDEALERARNGLVPNEDAPDIVANTFLAEITEEELDQVSIAFLSHRELRCAINGHLAWTAQHSTGNRGDDLRALKLCELQPWTFLHPNNETEIFTVLGLQGEEKAGKRGMKTTINPSYTSFIAHRRPEKCALGALAFLHHYLYDVQDIATLEGIDWEINNSWRQIRLIHSSKSRTSVYSDQSLYNLYVKAFFTAGLDSRLKLHLARHILGYLQERLGVDTRETAKLGWKRGETYSDVYSPALPKTAILACHGYMEHEVYDPVWRHVHVPQVFQQLVYPKAEEILNKVRGKKNLRGTTGYWEMMIKLRPYLFQCGAAIYNICPSSPIFRLPALANNDVRNWMATTFRTDLAVLEANAGSPVDLQRLQNRTLQLALEEVRSLQSEQVAHMQKLSTMFQRRTAVLSPTKGFSTDLYHQTTKFPNASANRQPLPLRIETTNTATLLPDAVTELDDTAVYKAPDLTYRAFVSDSPKTPTAARPKTQVDLVLPPLAAFQLPGPSQPQLLWPPVLGQQGVNWADIFSLIKQPKELWARWKPSRTLDTYKTVQAVWDLFNEGESLYSGEDKTGKNPPLRLVEKHFGSQWRSGSDGRKTWERFREIPDWIDARSSERGVTPTVIIAELEEMRMRGNKMIGLNALSKELKQLRGLRKLEIVNAEVCIYFI</sequence>
<proteinExistence type="predicted"/>
<dbReference type="Pfam" id="PF16787">
    <property type="entry name" value="NDC10_II"/>
    <property type="match status" value="1"/>
</dbReference>
<dbReference type="Proteomes" id="UP000027222">
    <property type="component" value="Unassembled WGS sequence"/>
</dbReference>
<dbReference type="Gene3D" id="1.10.443.20">
    <property type="entry name" value="Centromere DNA-binding protein complex CBF3 subunit, domain 2"/>
    <property type="match status" value="1"/>
</dbReference>